<dbReference type="Pfam" id="PF02929">
    <property type="entry name" value="Bgal_small_N"/>
    <property type="match status" value="1"/>
</dbReference>
<dbReference type="InterPro" id="IPR032312">
    <property type="entry name" value="LacZ_4"/>
</dbReference>
<dbReference type="Pfam" id="PF16353">
    <property type="entry name" value="LacZ_4"/>
    <property type="match status" value="1"/>
</dbReference>
<dbReference type="Gene3D" id="2.60.120.260">
    <property type="entry name" value="Galactose-binding domain-like"/>
    <property type="match status" value="1"/>
</dbReference>
<accession>A0A5B7YCD9</accession>
<dbReference type="InterPro" id="IPR036156">
    <property type="entry name" value="Beta-gal/glucu_dom_sf"/>
</dbReference>
<sequence>MQVVAMMERSRMGLLALWGVSVFTLSGCNSDTTGSVQHQSTEQITSPEWDNPEIYNVNTLPDRAYFMPYKSRDKALAGNDKQSAYYKTLSGKWDFHFAENPQKRPTSFFREDFDTSDWDSIPVPANWQLHGYDYPIYVNHGYGFPKNKPHPPEYNPVGSYKRTFTVPASWSDKRVILHFGAVRSAFYVWVNGKKVGYSEDGKLPAEFDVSPYLKTGENSIALEVYRWSDGSYLEDQDMWRVSGIQRDIFLQAVPKTQLWDFHADTRLTNELKDGLLQLGVDLSNVKQQSVSATVKAELYDGKSLVWQQEKNVDIEAGAGSSVSMSHTISNVQPWSAEVPKLYNLVLTMSQSGEEDQIISQGIGFKNVEIKGGQLLVNGEPVIIKGVNRHEHEPENGQAIGRASMLEDIKLMKRFNINTVRASHYPNDPYWYKLCDRYGLYVIDEANVESHGYGFEEEGLGNDPQFKDAILDRISGMVERDKNHPSIISWSLGNEIGPGPTISEAYEMVKAMDDNRIVQYETRADWHKEKMTDVVGWMYADRNEISSKYVGNYPDTPFIWVEYAHTMGNSGGNLKELWDYVYAHPQVQGGSIWDWVDQGLSQTTEDGREYFAYGGDFEPEGTRNANNYLANGLIGADRQPHPVLYEVKKLYQNIAVEQQDAVHYTIFNRNFFKDLSYVTIDWSLLEDGQVLKKGNLPSLNTAPQKSEAISIDALAAFDMKAGREYALDIKFRLKEEQGVLPKQHTVASEQFLLQQNAPDITLKTADKLVVDESADAVNITVDDVTLQFDKETGVLSSYKKADTEFVKQGLIPNFWRAMTDKDFGNKLHETSGQFRHAGDKALLVDSEIEKQQGKVRLVYRYQFPPLASTGSIAYEIGNEGQVAVTYNATMAEGLPEMPRFGLQMHMPEGFDEVRWYGRGPWENYQDRNFAADLGIYKAAVSELYTPYIRPQENGNRSDVRWLEIRNNEGEGLKITGAPHFDFTAHHNTVEDFDYPKDGPNRHTSDIQPRPLTEINIDTRQRGVGGDNSWGAKPYDDYRLLPEKTQAYSLKLLLSPIAAKH</sequence>
<dbReference type="SUPFAM" id="SSF49785">
    <property type="entry name" value="Galactose-binding domain-like"/>
    <property type="match status" value="1"/>
</dbReference>
<dbReference type="GO" id="GO:0005990">
    <property type="term" value="P:lactose catabolic process"/>
    <property type="evidence" value="ECO:0007669"/>
    <property type="project" value="TreeGrafter"/>
</dbReference>
<evidence type="ECO:0000256" key="2">
    <source>
        <dbReference type="ARBA" id="ARBA00007401"/>
    </source>
</evidence>
<dbReference type="InterPro" id="IPR006102">
    <property type="entry name" value="Ig-like_GH2"/>
</dbReference>
<keyword evidence="5 7" id="KW-0326">Glycosidase</keyword>
<dbReference type="InterPro" id="IPR006101">
    <property type="entry name" value="Glyco_hydro_2"/>
</dbReference>
<dbReference type="InterPro" id="IPR011013">
    <property type="entry name" value="Gal_mutarotase_sf_dom"/>
</dbReference>
<dbReference type="InterPro" id="IPR050347">
    <property type="entry name" value="Bact_Beta-galactosidase"/>
</dbReference>
<feature type="domain" description="Beta galactosidase small chain/" evidence="8">
    <location>
        <begin position="777"/>
        <end position="1051"/>
    </location>
</feature>
<dbReference type="PANTHER" id="PTHR46323">
    <property type="entry name" value="BETA-GALACTOSIDASE"/>
    <property type="match status" value="1"/>
</dbReference>
<dbReference type="InterPro" id="IPR023230">
    <property type="entry name" value="Glyco_hydro_2_CS"/>
</dbReference>
<evidence type="ECO:0000313" key="9">
    <source>
        <dbReference type="EMBL" id="QCZ93372.1"/>
    </source>
</evidence>
<gene>
    <name evidence="9" type="ORF">FBQ74_07670</name>
</gene>
<dbReference type="OrthoDB" id="9758603at2"/>
<dbReference type="Pfam" id="PF02837">
    <property type="entry name" value="Glyco_hydro_2_N"/>
    <property type="match status" value="1"/>
</dbReference>
<dbReference type="KEGG" id="salk:FBQ74_07670"/>
<dbReference type="InterPro" id="IPR013783">
    <property type="entry name" value="Ig-like_fold"/>
</dbReference>
<proteinExistence type="inferred from homology"/>
<dbReference type="GO" id="GO:0030246">
    <property type="term" value="F:carbohydrate binding"/>
    <property type="evidence" value="ECO:0007669"/>
    <property type="project" value="InterPro"/>
</dbReference>
<dbReference type="InterPro" id="IPR017853">
    <property type="entry name" value="GH"/>
</dbReference>
<dbReference type="GO" id="GO:0004565">
    <property type="term" value="F:beta-galactosidase activity"/>
    <property type="evidence" value="ECO:0007669"/>
    <property type="project" value="UniProtKB-EC"/>
</dbReference>
<dbReference type="InterPro" id="IPR008979">
    <property type="entry name" value="Galactose-bd-like_sf"/>
</dbReference>
<dbReference type="InterPro" id="IPR004199">
    <property type="entry name" value="B-gal_small/dom_5"/>
</dbReference>
<evidence type="ECO:0000256" key="4">
    <source>
        <dbReference type="ARBA" id="ARBA00022801"/>
    </source>
</evidence>
<dbReference type="PANTHER" id="PTHR46323:SF2">
    <property type="entry name" value="BETA-GALACTOSIDASE"/>
    <property type="match status" value="1"/>
</dbReference>
<dbReference type="InterPro" id="IPR014718">
    <property type="entry name" value="GH-type_carb-bd"/>
</dbReference>
<keyword evidence="10" id="KW-1185">Reference proteome</keyword>
<dbReference type="InterPro" id="IPR006103">
    <property type="entry name" value="Glyco_hydro_2_cat"/>
</dbReference>
<evidence type="ECO:0000256" key="1">
    <source>
        <dbReference type="ARBA" id="ARBA00001412"/>
    </source>
</evidence>
<evidence type="ECO:0000256" key="6">
    <source>
        <dbReference type="ARBA" id="ARBA00032230"/>
    </source>
</evidence>
<reference evidence="9 10" key="1">
    <citation type="submission" date="2019-04" db="EMBL/GenBank/DDBJ databases">
        <title>Salinimonas iocasae sp. nov., a halophilic bacterium isolated from the outer tube casing of tubeworms in Okinawa Trough.</title>
        <authorList>
            <person name="Zhang H."/>
            <person name="Wang H."/>
            <person name="Li C."/>
        </authorList>
    </citation>
    <scope>NUCLEOTIDE SEQUENCE [LARGE SCALE GENOMIC DNA]</scope>
    <source>
        <strain evidence="9 10">KX18D6</strain>
    </source>
</reference>
<dbReference type="SUPFAM" id="SSF49303">
    <property type="entry name" value="beta-Galactosidase/glucuronidase domain"/>
    <property type="match status" value="2"/>
</dbReference>
<evidence type="ECO:0000256" key="3">
    <source>
        <dbReference type="ARBA" id="ARBA00012756"/>
    </source>
</evidence>
<dbReference type="Proteomes" id="UP000304912">
    <property type="component" value="Chromosome"/>
</dbReference>
<evidence type="ECO:0000256" key="5">
    <source>
        <dbReference type="ARBA" id="ARBA00023295"/>
    </source>
</evidence>
<comment type="similarity">
    <text evidence="2 7">Belongs to the glycosyl hydrolase 2 family.</text>
</comment>
<dbReference type="EMBL" id="CP039852">
    <property type="protein sequence ID" value="QCZ93372.1"/>
    <property type="molecule type" value="Genomic_DNA"/>
</dbReference>
<dbReference type="PRINTS" id="PR00132">
    <property type="entry name" value="GLHYDRLASE2"/>
</dbReference>
<evidence type="ECO:0000313" key="10">
    <source>
        <dbReference type="Proteomes" id="UP000304912"/>
    </source>
</evidence>
<protein>
    <recommendedName>
        <fullName evidence="3 7">Beta-galactosidase</fullName>
        <ecNumber evidence="3 7">3.2.1.23</ecNumber>
    </recommendedName>
    <alternativeName>
        <fullName evidence="6 7">Lactase</fullName>
    </alternativeName>
</protein>
<dbReference type="InterPro" id="IPR023232">
    <property type="entry name" value="Glyco_hydro_2_AS"/>
</dbReference>
<keyword evidence="4 7" id="KW-0378">Hydrolase</keyword>
<dbReference type="AlphaFoldDB" id="A0A5B7YCD9"/>
<dbReference type="InterPro" id="IPR006104">
    <property type="entry name" value="Glyco_hydro_2_N"/>
</dbReference>
<dbReference type="SMART" id="SM01038">
    <property type="entry name" value="Bgal_small_N"/>
    <property type="match status" value="1"/>
</dbReference>
<dbReference type="SUPFAM" id="SSF74650">
    <property type="entry name" value="Galactose mutarotase-like"/>
    <property type="match status" value="1"/>
</dbReference>
<dbReference type="PROSITE" id="PS00719">
    <property type="entry name" value="GLYCOSYL_HYDROL_F2_1"/>
    <property type="match status" value="1"/>
</dbReference>
<dbReference type="EC" id="3.2.1.23" evidence="3 7"/>
<organism evidence="9 10">
    <name type="scientific">Salinimonas iocasae</name>
    <dbReference type="NCBI Taxonomy" id="2572577"/>
    <lineage>
        <taxon>Bacteria</taxon>
        <taxon>Pseudomonadati</taxon>
        <taxon>Pseudomonadota</taxon>
        <taxon>Gammaproteobacteria</taxon>
        <taxon>Alteromonadales</taxon>
        <taxon>Alteromonadaceae</taxon>
        <taxon>Alteromonas/Salinimonas group</taxon>
        <taxon>Salinimonas</taxon>
    </lineage>
</organism>
<evidence type="ECO:0000256" key="7">
    <source>
        <dbReference type="RuleBase" id="RU361154"/>
    </source>
</evidence>
<dbReference type="Pfam" id="PF00703">
    <property type="entry name" value="Glyco_hydro_2"/>
    <property type="match status" value="1"/>
</dbReference>
<dbReference type="Pfam" id="PF02836">
    <property type="entry name" value="Glyco_hydro_2_C"/>
    <property type="match status" value="1"/>
</dbReference>
<dbReference type="Gene3D" id="2.70.98.10">
    <property type="match status" value="1"/>
</dbReference>
<dbReference type="PROSITE" id="PS00608">
    <property type="entry name" value="GLYCOSYL_HYDROL_F2_2"/>
    <property type="match status" value="1"/>
</dbReference>
<evidence type="ECO:0000259" key="8">
    <source>
        <dbReference type="SMART" id="SM01038"/>
    </source>
</evidence>
<name>A0A5B7YCD9_9ALTE</name>
<dbReference type="Gene3D" id="3.20.20.80">
    <property type="entry name" value="Glycosidases"/>
    <property type="match status" value="1"/>
</dbReference>
<comment type="catalytic activity">
    <reaction evidence="1 7">
        <text>Hydrolysis of terminal non-reducing beta-D-galactose residues in beta-D-galactosides.</text>
        <dbReference type="EC" id="3.2.1.23"/>
    </reaction>
</comment>
<dbReference type="GO" id="GO:0009341">
    <property type="term" value="C:beta-galactosidase complex"/>
    <property type="evidence" value="ECO:0007669"/>
    <property type="project" value="InterPro"/>
</dbReference>
<dbReference type="Gene3D" id="2.60.40.10">
    <property type="entry name" value="Immunoglobulins"/>
    <property type="match status" value="2"/>
</dbReference>
<dbReference type="SUPFAM" id="SSF51445">
    <property type="entry name" value="(Trans)glycosidases"/>
    <property type="match status" value="1"/>
</dbReference>